<dbReference type="AlphaFoldDB" id="A0A8B6CFJ4"/>
<sequence>MAGTNTNNMAGTAVGAGAVMKGMMGMMAGMKMMGTTGGGVNGGTMVMMPGGDGRTFPGQGRGVGGDPGSGTGGTFPGDGRGGNPGAPF</sequence>
<evidence type="ECO:0000313" key="2">
    <source>
        <dbReference type="EMBL" id="VDI03822.1"/>
    </source>
</evidence>
<organism evidence="2 3">
    <name type="scientific">Mytilus galloprovincialis</name>
    <name type="common">Mediterranean mussel</name>
    <dbReference type="NCBI Taxonomy" id="29158"/>
    <lineage>
        <taxon>Eukaryota</taxon>
        <taxon>Metazoa</taxon>
        <taxon>Spiralia</taxon>
        <taxon>Lophotrochozoa</taxon>
        <taxon>Mollusca</taxon>
        <taxon>Bivalvia</taxon>
        <taxon>Autobranchia</taxon>
        <taxon>Pteriomorphia</taxon>
        <taxon>Mytilida</taxon>
        <taxon>Mytiloidea</taxon>
        <taxon>Mytilidae</taxon>
        <taxon>Mytilinae</taxon>
        <taxon>Mytilus</taxon>
    </lineage>
</organism>
<evidence type="ECO:0000313" key="3">
    <source>
        <dbReference type="Proteomes" id="UP000596742"/>
    </source>
</evidence>
<feature type="region of interest" description="Disordered" evidence="1">
    <location>
        <begin position="43"/>
        <end position="88"/>
    </location>
</feature>
<evidence type="ECO:0000256" key="1">
    <source>
        <dbReference type="SAM" id="MobiDB-lite"/>
    </source>
</evidence>
<protein>
    <submittedName>
        <fullName evidence="2">Uncharacterized protein</fullName>
    </submittedName>
</protein>
<feature type="compositionally biased region" description="Gly residues" evidence="1">
    <location>
        <begin position="59"/>
        <end position="88"/>
    </location>
</feature>
<reference evidence="2" key="1">
    <citation type="submission" date="2018-11" db="EMBL/GenBank/DDBJ databases">
        <authorList>
            <person name="Alioto T."/>
            <person name="Alioto T."/>
        </authorList>
    </citation>
    <scope>NUCLEOTIDE SEQUENCE</scope>
</reference>
<name>A0A8B6CFJ4_MYTGA</name>
<gene>
    <name evidence="2" type="ORF">MGAL_10B007531</name>
</gene>
<keyword evidence="3" id="KW-1185">Reference proteome</keyword>
<accession>A0A8B6CFJ4</accession>
<comment type="caution">
    <text evidence="2">The sequence shown here is derived from an EMBL/GenBank/DDBJ whole genome shotgun (WGS) entry which is preliminary data.</text>
</comment>
<dbReference type="Proteomes" id="UP000596742">
    <property type="component" value="Unassembled WGS sequence"/>
</dbReference>
<dbReference type="EMBL" id="UYJE01001639">
    <property type="protein sequence ID" value="VDI03822.1"/>
    <property type="molecule type" value="Genomic_DNA"/>
</dbReference>
<proteinExistence type="predicted"/>